<accession>A0A212KLK0</accession>
<dbReference type="AlphaFoldDB" id="A0A212KLK0"/>
<feature type="domain" description="CobQ/CobB/MinD/ParA nucleotide binding" evidence="11">
    <location>
        <begin position="5"/>
        <end position="214"/>
    </location>
</feature>
<organism evidence="12">
    <name type="scientific">uncultured Eubacteriales bacterium</name>
    <dbReference type="NCBI Taxonomy" id="172733"/>
    <lineage>
        <taxon>Bacteria</taxon>
        <taxon>Bacillati</taxon>
        <taxon>Bacillota</taxon>
        <taxon>Clostridia</taxon>
        <taxon>Eubacteriales</taxon>
        <taxon>environmental samples</taxon>
    </lineage>
</organism>
<evidence type="ECO:0000256" key="5">
    <source>
        <dbReference type="ARBA" id="ARBA00022840"/>
    </source>
</evidence>
<keyword evidence="6" id="KW-0717">Septation</keyword>
<evidence type="ECO:0000256" key="2">
    <source>
        <dbReference type="ARBA" id="ARBA00016887"/>
    </source>
</evidence>
<evidence type="ECO:0000313" key="12">
    <source>
        <dbReference type="EMBL" id="SBW12549.1"/>
    </source>
</evidence>
<evidence type="ECO:0000256" key="10">
    <source>
        <dbReference type="PIRSR" id="PIRSR003092-1"/>
    </source>
</evidence>
<dbReference type="GO" id="GO:0005524">
    <property type="term" value="F:ATP binding"/>
    <property type="evidence" value="ECO:0007669"/>
    <property type="project" value="UniProtKB-KW"/>
</dbReference>
<keyword evidence="3" id="KW-0132">Cell division</keyword>
<protein>
    <recommendedName>
        <fullName evidence="2">Septum site-determining protein MinD</fullName>
    </recommendedName>
    <alternativeName>
        <fullName evidence="9">Cell division inhibitor MinD</fullName>
    </alternativeName>
</protein>
<evidence type="ECO:0000256" key="1">
    <source>
        <dbReference type="ARBA" id="ARBA00010257"/>
    </source>
</evidence>
<dbReference type="InterPro" id="IPR002586">
    <property type="entry name" value="CobQ/CobB/MinD/ParA_Nub-bd_dom"/>
</dbReference>
<gene>
    <name evidence="12" type="primary">minD</name>
    <name evidence="12" type="ORF">KL86CLO1_20013</name>
</gene>
<dbReference type="GO" id="GO:0016887">
    <property type="term" value="F:ATP hydrolysis activity"/>
    <property type="evidence" value="ECO:0007669"/>
    <property type="project" value="InterPro"/>
</dbReference>
<dbReference type="GO" id="GO:0000917">
    <property type="term" value="P:division septum assembly"/>
    <property type="evidence" value="ECO:0007669"/>
    <property type="project" value="UniProtKB-KW"/>
</dbReference>
<dbReference type="Gene3D" id="3.40.50.300">
    <property type="entry name" value="P-loop containing nucleotide triphosphate hydrolases"/>
    <property type="match status" value="1"/>
</dbReference>
<evidence type="ECO:0000259" key="11">
    <source>
        <dbReference type="Pfam" id="PF01656"/>
    </source>
</evidence>
<evidence type="ECO:0000256" key="3">
    <source>
        <dbReference type="ARBA" id="ARBA00022618"/>
    </source>
</evidence>
<dbReference type="PANTHER" id="PTHR43384:SF6">
    <property type="entry name" value="SEPTUM SITE-DETERMINING PROTEIN MIND HOMOLOG, CHLOROPLASTIC"/>
    <property type="match status" value="1"/>
</dbReference>
<dbReference type="InterPro" id="IPR027417">
    <property type="entry name" value="P-loop_NTPase"/>
</dbReference>
<dbReference type="InterPro" id="IPR010223">
    <property type="entry name" value="MinD"/>
</dbReference>
<dbReference type="EMBL" id="FLUN01000002">
    <property type="protein sequence ID" value="SBW12549.1"/>
    <property type="molecule type" value="Genomic_DNA"/>
</dbReference>
<dbReference type="InterPro" id="IPR050625">
    <property type="entry name" value="ParA/MinD_ATPase"/>
</dbReference>
<dbReference type="PIRSF" id="PIRSF003092">
    <property type="entry name" value="MinD"/>
    <property type="match status" value="1"/>
</dbReference>
<feature type="binding site" evidence="10">
    <location>
        <begin position="11"/>
        <end position="18"/>
    </location>
    <ligand>
        <name>ATP</name>
        <dbReference type="ChEBI" id="CHEBI:30616"/>
    </ligand>
</feature>
<keyword evidence="5 10" id="KW-0067">ATP-binding</keyword>
<dbReference type="SUPFAM" id="SSF52540">
    <property type="entry name" value="P-loop containing nucleoside triphosphate hydrolases"/>
    <property type="match status" value="1"/>
</dbReference>
<evidence type="ECO:0000256" key="6">
    <source>
        <dbReference type="ARBA" id="ARBA00023210"/>
    </source>
</evidence>
<comment type="function">
    <text evidence="8">ATPase required for the correct placement of the division site. Cell division inhibitors MinC and MinD act in concert to form an inhibitor capable of blocking formation of the polar Z ring septums. Rapidly oscillates between the poles of the cell to destabilize FtsZ filaments that have formed before they mature into polar Z rings.</text>
</comment>
<proteinExistence type="inferred from homology"/>
<evidence type="ECO:0000256" key="8">
    <source>
        <dbReference type="ARBA" id="ARBA00025436"/>
    </source>
</evidence>
<comment type="similarity">
    <text evidence="1">Belongs to the ParA family. MinD subfamily.</text>
</comment>
<evidence type="ECO:0000256" key="7">
    <source>
        <dbReference type="ARBA" id="ARBA00023306"/>
    </source>
</evidence>
<name>A0A212KLK0_9FIRM</name>
<keyword evidence="4 10" id="KW-0547">Nucleotide-binding</keyword>
<dbReference type="InterPro" id="IPR025501">
    <property type="entry name" value="MinD_FleN"/>
</dbReference>
<reference evidence="12" key="1">
    <citation type="submission" date="2016-04" db="EMBL/GenBank/DDBJ databases">
        <authorList>
            <person name="Evans L.H."/>
            <person name="Alamgir A."/>
            <person name="Owens N."/>
            <person name="Weber N.D."/>
            <person name="Virtaneva K."/>
            <person name="Barbian K."/>
            <person name="Babar A."/>
            <person name="Rosenke K."/>
        </authorList>
    </citation>
    <scope>NUCLEOTIDE SEQUENCE</scope>
    <source>
        <strain evidence="12">86</strain>
    </source>
</reference>
<sequence length="245" mass="26057">MSCAIVVTSGKGGTGKTSLTGGVSSCLAALGNRVLCIDMDIGLRNLDISLGMTDRALMDFTDVLEGRCSLQRAAARHPVIENLSLLTAPLSLPPGVTEERMAHFLKEAKEQYDYILMDSPAGLGEGFRLAVCGADRAIVVSNTDASALRDAQRVVAQLSKELPRIHLVVNKVKPKLLKRLHTTIDDAMDAAGLPLLGVVPEDEQVILAANAGTPLILASRKGAAVAYLNIARRLLGQKVPLMNLR</sequence>
<evidence type="ECO:0000256" key="4">
    <source>
        <dbReference type="ARBA" id="ARBA00022741"/>
    </source>
</evidence>
<dbReference type="NCBIfam" id="TIGR01968">
    <property type="entry name" value="minD_bact"/>
    <property type="match status" value="1"/>
</dbReference>
<keyword evidence="7" id="KW-0131">Cell cycle</keyword>
<dbReference type="GO" id="GO:0051782">
    <property type="term" value="P:negative regulation of cell division"/>
    <property type="evidence" value="ECO:0007669"/>
    <property type="project" value="TreeGrafter"/>
</dbReference>
<dbReference type="Pfam" id="PF01656">
    <property type="entry name" value="CbiA"/>
    <property type="match status" value="1"/>
</dbReference>
<dbReference type="GO" id="GO:0005829">
    <property type="term" value="C:cytosol"/>
    <property type="evidence" value="ECO:0007669"/>
    <property type="project" value="TreeGrafter"/>
</dbReference>
<evidence type="ECO:0000256" key="9">
    <source>
        <dbReference type="ARBA" id="ARBA00032845"/>
    </source>
</evidence>
<dbReference type="GO" id="GO:0009898">
    <property type="term" value="C:cytoplasmic side of plasma membrane"/>
    <property type="evidence" value="ECO:0007669"/>
    <property type="project" value="TreeGrafter"/>
</dbReference>
<dbReference type="PANTHER" id="PTHR43384">
    <property type="entry name" value="SEPTUM SITE-DETERMINING PROTEIN MIND HOMOLOG, CHLOROPLASTIC-RELATED"/>
    <property type="match status" value="1"/>
</dbReference>